<dbReference type="Gene3D" id="3.40.50.720">
    <property type="entry name" value="NAD(P)-binding Rossmann-like Domain"/>
    <property type="match status" value="1"/>
</dbReference>
<dbReference type="PRINTS" id="PR00081">
    <property type="entry name" value="GDHRDH"/>
</dbReference>
<organism evidence="5 6">
    <name type="scientific">Shewanella corallii</name>
    <dbReference type="NCBI Taxonomy" id="560080"/>
    <lineage>
        <taxon>Bacteria</taxon>
        <taxon>Pseudomonadati</taxon>
        <taxon>Pseudomonadota</taxon>
        <taxon>Gammaproteobacteria</taxon>
        <taxon>Alteromonadales</taxon>
        <taxon>Shewanellaceae</taxon>
        <taxon>Shewanella</taxon>
    </lineage>
</organism>
<dbReference type="NCBIfam" id="NF009466">
    <property type="entry name" value="PRK12826.1-2"/>
    <property type="match status" value="1"/>
</dbReference>
<dbReference type="Proteomes" id="UP001202831">
    <property type="component" value="Unassembled WGS sequence"/>
</dbReference>
<gene>
    <name evidence="5" type="ORF">L2725_13880</name>
</gene>
<dbReference type="InterPro" id="IPR002347">
    <property type="entry name" value="SDR_fam"/>
</dbReference>
<dbReference type="CDD" id="cd05333">
    <property type="entry name" value="BKR_SDR_c"/>
    <property type="match status" value="1"/>
</dbReference>
<dbReference type="NCBIfam" id="NF009464">
    <property type="entry name" value="PRK12824.1"/>
    <property type="match status" value="1"/>
</dbReference>
<comment type="caution">
    <text evidence="5">The sequence shown here is derived from an EMBL/GenBank/DDBJ whole genome shotgun (WGS) entry which is preliminary data.</text>
</comment>
<evidence type="ECO:0000313" key="6">
    <source>
        <dbReference type="Proteomes" id="UP001202831"/>
    </source>
</evidence>
<dbReference type="InterPro" id="IPR011283">
    <property type="entry name" value="Acetoacetyl-CoA_reductase"/>
</dbReference>
<evidence type="ECO:0000256" key="2">
    <source>
        <dbReference type="ARBA" id="ARBA00023002"/>
    </source>
</evidence>
<dbReference type="PANTHER" id="PTHR42879:SF2">
    <property type="entry name" value="3-OXOACYL-[ACYL-CARRIER-PROTEIN] REDUCTASE FABG"/>
    <property type="match status" value="1"/>
</dbReference>
<dbReference type="InterPro" id="IPR050259">
    <property type="entry name" value="SDR"/>
</dbReference>
<keyword evidence="2" id="KW-0560">Oxidoreductase</keyword>
<evidence type="ECO:0000313" key="5">
    <source>
        <dbReference type="EMBL" id="MCL2914853.1"/>
    </source>
</evidence>
<dbReference type="InterPro" id="IPR057326">
    <property type="entry name" value="KR_dom"/>
</dbReference>
<dbReference type="NCBIfam" id="TIGR01829">
    <property type="entry name" value="AcAcCoA_reduct"/>
    <property type="match status" value="1"/>
</dbReference>
<dbReference type="PROSITE" id="PS00061">
    <property type="entry name" value="ADH_SHORT"/>
    <property type="match status" value="1"/>
</dbReference>
<keyword evidence="6" id="KW-1185">Reference proteome</keyword>
<dbReference type="PANTHER" id="PTHR42879">
    <property type="entry name" value="3-OXOACYL-(ACYL-CARRIER-PROTEIN) REDUCTASE"/>
    <property type="match status" value="1"/>
</dbReference>
<evidence type="ECO:0000259" key="4">
    <source>
        <dbReference type="SMART" id="SM00822"/>
    </source>
</evidence>
<comment type="similarity">
    <text evidence="1 3">Belongs to the short-chain dehydrogenases/reductases (SDR) family.</text>
</comment>
<feature type="domain" description="Ketoreductase" evidence="4">
    <location>
        <begin position="7"/>
        <end position="188"/>
    </location>
</feature>
<name>A0ABT0N8T5_9GAMM</name>
<dbReference type="SMART" id="SM00822">
    <property type="entry name" value="PKS_KR"/>
    <property type="match status" value="1"/>
</dbReference>
<evidence type="ECO:0000256" key="3">
    <source>
        <dbReference type="RuleBase" id="RU000363"/>
    </source>
</evidence>
<dbReference type="PRINTS" id="PR00080">
    <property type="entry name" value="SDRFAMILY"/>
</dbReference>
<sequence length="250" mass="26679">MESPMQKLALVTGAKGGIGSAISETLVRDGFKVIATYFTGNHECARKWFDEKGFTSDQVTLFELDVTNSIECAERLALLLETHGTVDVLVNNAGITRDTSFKKMNATQWNDVINTNLNSLFNVTQPLFAAMCEKGGGRIINISSVNGLKGQFGQANYAAAKAGMIGFSKSLAFEGARSGVTVNVVAPGYTGTPMVQAMRQDVLDAIVDTVPMKRLATPDEIAKAVAYLASDDAAYITGETLSVNGGLYMQ</sequence>
<dbReference type="SUPFAM" id="SSF51735">
    <property type="entry name" value="NAD(P)-binding Rossmann-fold domains"/>
    <property type="match status" value="1"/>
</dbReference>
<dbReference type="InterPro" id="IPR036291">
    <property type="entry name" value="NAD(P)-bd_dom_sf"/>
</dbReference>
<protein>
    <submittedName>
        <fullName evidence="5">SDR family oxidoreductase</fullName>
    </submittedName>
</protein>
<evidence type="ECO:0000256" key="1">
    <source>
        <dbReference type="ARBA" id="ARBA00006484"/>
    </source>
</evidence>
<accession>A0ABT0N8T5</accession>
<proteinExistence type="inferred from homology"/>
<reference evidence="5 6" key="1">
    <citation type="submission" date="2022-01" db="EMBL/GenBank/DDBJ databases">
        <title>Whole genome-based taxonomy of the Shewanellaceae.</title>
        <authorList>
            <person name="Martin-Rodriguez A.J."/>
        </authorList>
    </citation>
    <scope>NUCLEOTIDE SEQUENCE [LARGE SCALE GENOMIC DNA]</scope>
    <source>
        <strain evidence="5 6">DSM 21332</strain>
    </source>
</reference>
<dbReference type="InterPro" id="IPR020904">
    <property type="entry name" value="Sc_DH/Rdtase_CS"/>
</dbReference>
<dbReference type="EMBL" id="JAKIKT010000005">
    <property type="protein sequence ID" value="MCL2914853.1"/>
    <property type="molecule type" value="Genomic_DNA"/>
</dbReference>
<dbReference type="Pfam" id="PF00106">
    <property type="entry name" value="adh_short"/>
    <property type="match status" value="1"/>
</dbReference>